<dbReference type="Gene3D" id="1.10.260.40">
    <property type="entry name" value="lambda repressor-like DNA-binding domains"/>
    <property type="match status" value="1"/>
</dbReference>
<proteinExistence type="predicted"/>
<dbReference type="InterPro" id="IPR010982">
    <property type="entry name" value="Lambda_DNA-bd_dom_sf"/>
</dbReference>
<keyword evidence="2" id="KW-1185">Reference proteome</keyword>
<evidence type="ECO:0008006" key="3">
    <source>
        <dbReference type="Google" id="ProtNLM"/>
    </source>
</evidence>
<accession>A0ABS0FC02</accession>
<dbReference type="RefSeq" id="WP_196079746.1">
    <property type="nucleotide sequence ID" value="NZ_JADPVI010000002.1"/>
</dbReference>
<protein>
    <recommendedName>
        <fullName evidence="3">HTH cro/C1-type domain-containing protein</fullName>
    </recommendedName>
</protein>
<reference evidence="1 2" key="1">
    <citation type="submission" date="2020-11" db="EMBL/GenBank/DDBJ databases">
        <title>Kaistella gelatinilytica sp. nov., a flavobacterium isolated from Antarctic Soil.</title>
        <authorList>
            <person name="Li J."/>
        </authorList>
    </citation>
    <scope>NUCLEOTIDE SEQUENCE [LARGE SCALE GENOMIC DNA]</scope>
    <source>
        <strain evidence="1 2">G5-32</strain>
    </source>
</reference>
<dbReference type="EMBL" id="JADPVI010000002">
    <property type="protein sequence ID" value="MBF8457236.1"/>
    <property type="molecule type" value="Genomic_DNA"/>
</dbReference>
<gene>
    <name evidence="1" type="ORF">IV494_08575</name>
</gene>
<evidence type="ECO:0000313" key="2">
    <source>
        <dbReference type="Proteomes" id="UP000660070"/>
    </source>
</evidence>
<evidence type="ECO:0000313" key="1">
    <source>
        <dbReference type="EMBL" id="MBF8457236.1"/>
    </source>
</evidence>
<comment type="caution">
    <text evidence="1">The sequence shown here is derived from an EMBL/GenBank/DDBJ whole genome shotgun (WGS) entry which is preliminary data.</text>
</comment>
<organism evidence="1 2">
    <name type="scientific">Kaistella gelatinilytica</name>
    <dbReference type="NCBI Taxonomy" id="2787636"/>
    <lineage>
        <taxon>Bacteria</taxon>
        <taxon>Pseudomonadati</taxon>
        <taxon>Bacteroidota</taxon>
        <taxon>Flavobacteriia</taxon>
        <taxon>Flavobacteriales</taxon>
        <taxon>Weeksellaceae</taxon>
        <taxon>Chryseobacterium group</taxon>
        <taxon>Kaistella</taxon>
    </lineage>
</organism>
<sequence>MKIEEQTYIKIKIAISLNKLLSCSKDSIETKEVSNYTKSYNKIALSADLRKATVSDIFNAKSNCQIASLFPIIQAMGYSITDFAKVYDDISDSNIKKFLSQQKK</sequence>
<name>A0ABS0FC02_9FLAO</name>
<dbReference type="Proteomes" id="UP000660070">
    <property type="component" value="Unassembled WGS sequence"/>
</dbReference>